<dbReference type="NCBIfam" id="TIGR00254">
    <property type="entry name" value="GGDEF"/>
    <property type="match status" value="1"/>
</dbReference>
<reference evidence="2 3" key="1">
    <citation type="submission" date="2024-09" db="EMBL/GenBank/DDBJ databases">
        <title>Nodulacao em especies de Leguminosae Basais da Amazonia e Caracterizacao dos Rizobios e Bacterias Associadas aos Nodulos.</title>
        <authorList>
            <person name="Jambeiro I.C.A."/>
            <person name="Lopes I.S."/>
            <person name="Aguiar E.R.G.R."/>
            <person name="Santos A.F.J."/>
            <person name="Dos Santos J.M.F."/>
            <person name="Gross E."/>
        </authorList>
    </citation>
    <scope>NUCLEOTIDE SEQUENCE [LARGE SCALE GENOMIC DNA]</scope>
    <source>
        <strain evidence="2 3">BRUESC1165</strain>
    </source>
</reference>
<dbReference type="GO" id="GO:0052621">
    <property type="term" value="F:diguanylate cyclase activity"/>
    <property type="evidence" value="ECO:0007669"/>
    <property type="project" value="UniProtKB-EC"/>
</dbReference>
<dbReference type="EMBL" id="JBHOMY010000009">
    <property type="protein sequence ID" value="MFC1455562.1"/>
    <property type="molecule type" value="Genomic_DNA"/>
</dbReference>
<dbReference type="PANTHER" id="PTHR46663">
    <property type="entry name" value="DIGUANYLATE CYCLASE DGCT-RELATED"/>
    <property type="match status" value="1"/>
</dbReference>
<dbReference type="PROSITE" id="PS50887">
    <property type="entry name" value="GGDEF"/>
    <property type="match status" value="1"/>
</dbReference>
<dbReference type="Proteomes" id="UP001593940">
    <property type="component" value="Unassembled WGS sequence"/>
</dbReference>
<dbReference type="Pfam" id="PF00990">
    <property type="entry name" value="GGDEF"/>
    <property type="match status" value="1"/>
</dbReference>
<dbReference type="Gene3D" id="3.30.70.270">
    <property type="match status" value="1"/>
</dbReference>
<comment type="caution">
    <text evidence="2">The sequence shown here is derived from an EMBL/GenBank/DDBJ whole genome shotgun (WGS) entry which is preliminary data.</text>
</comment>
<keyword evidence="2" id="KW-0548">Nucleotidyltransferase</keyword>
<dbReference type="EC" id="2.7.7.65" evidence="2"/>
<organism evidence="2 3">
    <name type="scientific">Microvirga arabica</name>
    <dbReference type="NCBI Taxonomy" id="1128671"/>
    <lineage>
        <taxon>Bacteria</taxon>
        <taxon>Pseudomonadati</taxon>
        <taxon>Pseudomonadota</taxon>
        <taxon>Alphaproteobacteria</taxon>
        <taxon>Hyphomicrobiales</taxon>
        <taxon>Methylobacteriaceae</taxon>
        <taxon>Microvirga</taxon>
    </lineage>
</organism>
<dbReference type="InterPro" id="IPR052163">
    <property type="entry name" value="DGC-Regulatory_Protein"/>
</dbReference>
<dbReference type="InterPro" id="IPR043128">
    <property type="entry name" value="Rev_trsase/Diguanyl_cyclase"/>
</dbReference>
<dbReference type="InterPro" id="IPR000160">
    <property type="entry name" value="GGDEF_dom"/>
</dbReference>
<dbReference type="CDD" id="cd01949">
    <property type="entry name" value="GGDEF"/>
    <property type="match status" value="1"/>
</dbReference>
<gene>
    <name evidence="2" type="ORF">ACETIH_02225</name>
</gene>
<protein>
    <submittedName>
        <fullName evidence="2">Diguanylate cyclase domain-containing protein</fullName>
        <ecNumber evidence="2">2.7.7.65</ecNumber>
    </submittedName>
</protein>
<keyword evidence="2" id="KW-0808">Transferase</keyword>
<evidence type="ECO:0000313" key="3">
    <source>
        <dbReference type="Proteomes" id="UP001593940"/>
    </source>
</evidence>
<dbReference type="SUPFAM" id="SSF55073">
    <property type="entry name" value="Nucleotide cyclase"/>
    <property type="match status" value="1"/>
</dbReference>
<dbReference type="PANTHER" id="PTHR46663:SF2">
    <property type="entry name" value="GGDEF DOMAIN-CONTAINING PROTEIN"/>
    <property type="match status" value="1"/>
</dbReference>
<name>A0ABV6Y2Q7_9HYPH</name>
<dbReference type="InterPro" id="IPR029787">
    <property type="entry name" value="Nucleotide_cyclase"/>
</dbReference>
<sequence>MMGAIIAGMSLRALAGADAGVQLLCLGLTMATCGGQSSTRVACRAWIPISTGSIVLAAFAGGCLLHPDTSYQIVGGLLLLYWYSHFEACRHGAQTIMALHRAQHSLAHQAAHDDLTGLPNRAAFREYLTEASARLKRFGQKYAVLALDLDGFKQVNDMYGHTMGDEVLRRIAHRMLGTLRPGDMVARLGGDEFAVLQVPVSGRDAAITLAERLMAEINAPYQIEGQTIVLNVSIGIALAPECGSGEELLRRADEASYKAKRAGKGRYCIAVSRAPEHVQ</sequence>
<keyword evidence="3" id="KW-1185">Reference proteome</keyword>
<proteinExistence type="predicted"/>
<evidence type="ECO:0000259" key="1">
    <source>
        <dbReference type="PROSITE" id="PS50887"/>
    </source>
</evidence>
<accession>A0ABV6Y2Q7</accession>
<dbReference type="RefSeq" id="WP_377028714.1">
    <property type="nucleotide sequence ID" value="NZ_JBHOMY010000009.1"/>
</dbReference>
<feature type="domain" description="GGDEF" evidence="1">
    <location>
        <begin position="140"/>
        <end position="272"/>
    </location>
</feature>
<evidence type="ECO:0000313" key="2">
    <source>
        <dbReference type="EMBL" id="MFC1455562.1"/>
    </source>
</evidence>
<dbReference type="SMART" id="SM00267">
    <property type="entry name" value="GGDEF"/>
    <property type="match status" value="1"/>
</dbReference>